<comment type="caution">
    <text evidence="1">The sequence shown here is derived from an EMBL/GenBank/DDBJ whole genome shotgun (WGS) entry which is preliminary data.</text>
</comment>
<evidence type="ECO:0000313" key="2">
    <source>
        <dbReference type="Proteomes" id="UP001558613"/>
    </source>
</evidence>
<keyword evidence="2" id="KW-1185">Reference proteome</keyword>
<reference evidence="1 2" key="1">
    <citation type="submission" date="2023-09" db="EMBL/GenBank/DDBJ databases">
        <authorList>
            <person name="Wang M."/>
        </authorList>
    </citation>
    <scope>NUCLEOTIDE SEQUENCE [LARGE SCALE GENOMIC DNA]</scope>
    <source>
        <strain evidence="1">GT-2023</strain>
        <tissue evidence="1">Liver</tissue>
    </source>
</reference>
<dbReference type="EMBL" id="JAYMGO010000006">
    <property type="protein sequence ID" value="KAL1273374.1"/>
    <property type="molecule type" value="Genomic_DNA"/>
</dbReference>
<evidence type="ECO:0000313" key="1">
    <source>
        <dbReference type="EMBL" id="KAL1273374.1"/>
    </source>
</evidence>
<sequence length="91" mass="9904">MANKSHAVRPVLAEAFSDPFTTDNACSWPGLGGGGRQKALISTRQCNSSSHHPETKAKLFFLLNQDYNQPEASAEDAMGQISGERLLEKKN</sequence>
<organism evidence="1 2">
    <name type="scientific">Cirrhinus molitorella</name>
    <name type="common">mud carp</name>
    <dbReference type="NCBI Taxonomy" id="172907"/>
    <lineage>
        <taxon>Eukaryota</taxon>
        <taxon>Metazoa</taxon>
        <taxon>Chordata</taxon>
        <taxon>Craniata</taxon>
        <taxon>Vertebrata</taxon>
        <taxon>Euteleostomi</taxon>
        <taxon>Actinopterygii</taxon>
        <taxon>Neopterygii</taxon>
        <taxon>Teleostei</taxon>
        <taxon>Ostariophysi</taxon>
        <taxon>Cypriniformes</taxon>
        <taxon>Cyprinidae</taxon>
        <taxon>Labeoninae</taxon>
        <taxon>Labeonini</taxon>
        <taxon>Cirrhinus</taxon>
    </lineage>
</organism>
<proteinExistence type="predicted"/>
<name>A0ABR3N8V5_9TELE</name>
<protein>
    <submittedName>
        <fullName evidence="1">Uncharacterized protein</fullName>
    </submittedName>
</protein>
<dbReference type="Proteomes" id="UP001558613">
    <property type="component" value="Unassembled WGS sequence"/>
</dbReference>
<gene>
    <name evidence="1" type="ORF">QQF64_029236</name>
</gene>
<accession>A0ABR3N8V5</accession>